<dbReference type="AlphaFoldDB" id="W7AUS0"/>
<feature type="domain" description="Imm33-like" evidence="1">
    <location>
        <begin position="43"/>
        <end position="88"/>
    </location>
</feature>
<dbReference type="RefSeq" id="WP_036073845.1">
    <property type="nucleotide sequence ID" value="NZ_AOCG01000013.1"/>
</dbReference>
<accession>W7AUS0</accession>
<dbReference type="PATRIC" id="fig|1265818.5.peg.2607"/>
<name>W7AUS0_9LIST</name>
<dbReference type="Proteomes" id="UP000019246">
    <property type="component" value="Unassembled WGS sequence"/>
</dbReference>
<reference evidence="2 3" key="1">
    <citation type="journal article" date="2014" name="Int. J. Syst. Evol. Microbiol.">
        <title>Listeria floridensis sp. nov., Listeria aquatica sp. nov., Listeria cornellensis sp. nov., Listeria riparia sp. nov. and Listeria grandensis sp. nov., from agricultural and natural environments.</title>
        <authorList>
            <person name="den Bakker H.C."/>
            <person name="Warchocki S."/>
            <person name="Wright E.M."/>
            <person name="Allred A.F."/>
            <person name="Ahlstrom C."/>
            <person name="Manuel C.S."/>
            <person name="Stasiewicz M.J."/>
            <person name="Burrell A."/>
            <person name="Roof S."/>
            <person name="Strawn L."/>
            <person name="Fortes E.D."/>
            <person name="Nightingale K.K."/>
            <person name="Kephart D."/>
            <person name="Wiedmann M."/>
        </authorList>
    </citation>
    <scope>NUCLEOTIDE SEQUENCE [LARGE SCALE GENOMIC DNA]</scope>
    <source>
        <strain evidence="2 3">FSL S10-1188</strain>
    </source>
</reference>
<dbReference type="OrthoDB" id="2838760at2"/>
<organism evidence="2 3">
    <name type="scientific">Listeria aquatica FSL S10-1188</name>
    <dbReference type="NCBI Taxonomy" id="1265818"/>
    <lineage>
        <taxon>Bacteria</taxon>
        <taxon>Bacillati</taxon>
        <taxon>Bacillota</taxon>
        <taxon>Bacilli</taxon>
        <taxon>Bacillales</taxon>
        <taxon>Listeriaceae</taxon>
        <taxon>Listeria</taxon>
    </lineage>
</organism>
<sequence length="97" mass="11591">MIVNGFSFQVAWATYFLEEMAQNCFLIKTNDYMSNPFVQKLEGERKEDLYAIYAYELLKKRPEFIQFLALPYDYMVILKNNNIEAVLNNKDENIWES</sequence>
<protein>
    <recommendedName>
        <fullName evidence="1">Imm33-like domain-containing protein</fullName>
    </recommendedName>
</protein>
<evidence type="ECO:0000313" key="3">
    <source>
        <dbReference type="Proteomes" id="UP000019246"/>
    </source>
</evidence>
<evidence type="ECO:0000313" key="2">
    <source>
        <dbReference type="EMBL" id="EUJ17397.1"/>
    </source>
</evidence>
<dbReference type="STRING" id="1265818.MAQA_12951"/>
<comment type="caution">
    <text evidence="2">The sequence shown here is derived from an EMBL/GenBank/DDBJ whole genome shotgun (WGS) entry which is preliminary data.</text>
</comment>
<dbReference type="InterPro" id="IPR056509">
    <property type="entry name" value="Imm33-like"/>
</dbReference>
<keyword evidence="3" id="KW-1185">Reference proteome</keyword>
<evidence type="ECO:0000259" key="1">
    <source>
        <dbReference type="Pfam" id="PF24719"/>
    </source>
</evidence>
<proteinExistence type="predicted"/>
<dbReference type="EMBL" id="AOCG01000013">
    <property type="protein sequence ID" value="EUJ17397.1"/>
    <property type="molecule type" value="Genomic_DNA"/>
</dbReference>
<dbReference type="Pfam" id="PF24719">
    <property type="entry name" value="Imm33-like"/>
    <property type="match status" value="1"/>
</dbReference>
<gene>
    <name evidence="2" type="ORF">MAQA_12951</name>
</gene>